<dbReference type="EMBL" id="CP031124">
    <property type="protein sequence ID" value="AXF85036.1"/>
    <property type="molecule type" value="Genomic_DNA"/>
</dbReference>
<dbReference type="KEGG" id="hyf:DTO96_100753"/>
<feature type="transmembrane region" description="Helical" evidence="1">
    <location>
        <begin position="116"/>
        <end position="137"/>
    </location>
</feature>
<accession>A0A345D9J8</accession>
<evidence type="ECO:0000313" key="3">
    <source>
        <dbReference type="Proteomes" id="UP000252182"/>
    </source>
</evidence>
<sequence>MDVYKALKDLSAKDGVLIAAIPFVATLNAFVFEAGYLRFFGVPYFFIELNITHVITSSFVLIFTMSILFLCVAKTMEIYTTNKNKLAQNILLGFLASLPLNLIFTAATMVNPSSQAFKRLFVFCICTFLQACLITTDNVKKHSSSNILGTQRSKISQMLSNLVMPVLSLLVIFSASYALGFQSANKNMYWFDLQSPNMLFVGNYGDNFVFKRVDLDKKVLSNELLISNADNLHLVKTEFDFSELEK</sequence>
<feature type="transmembrane region" description="Helical" evidence="1">
    <location>
        <begin position="12"/>
        <end position="31"/>
    </location>
</feature>
<feature type="transmembrane region" description="Helical" evidence="1">
    <location>
        <begin position="158"/>
        <end position="179"/>
    </location>
</feature>
<dbReference type="Proteomes" id="UP000252182">
    <property type="component" value="Chromosome"/>
</dbReference>
<feature type="transmembrane region" description="Helical" evidence="1">
    <location>
        <begin position="51"/>
        <end position="70"/>
    </location>
</feature>
<gene>
    <name evidence="2" type="ORF">DTO96_100753</name>
</gene>
<name>A0A345D9J8_9BURK</name>
<evidence type="ECO:0000256" key="1">
    <source>
        <dbReference type="SAM" id="Phobius"/>
    </source>
</evidence>
<proteinExistence type="predicted"/>
<protein>
    <submittedName>
        <fullName evidence="2">Uncharacterized protein</fullName>
    </submittedName>
</protein>
<dbReference type="RefSeq" id="WP_114562277.1">
    <property type="nucleotide sequence ID" value="NZ_CP031124.1"/>
</dbReference>
<keyword evidence="1" id="KW-0472">Membrane</keyword>
<keyword evidence="3" id="KW-1185">Reference proteome</keyword>
<reference evidence="3" key="1">
    <citation type="submission" date="2018-07" db="EMBL/GenBank/DDBJ databases">
        <authorList>
            <person name="Kim H."/>
        </authorList>
    </citation>
    <scope>NUCLEOTIDE SEQUENCE [LARGE SCALE GENOMIC DNA]</scope>
    <source>
        <strain evidence="3">F02</strain>
    </source>
</reference>
<organism evidence="2 3">
    <name type="scientific">Ephemeroptericola cinctiostellae</name>
    <dbReference type="NCBI Taxonomy" id="2268024"/>
    <lineage>
        <taxon>Bacteria</taxon>
        <taxon>Pseudomonadati</taxon>
        <taxon>Pseudomonadota</taxon>
        <taxon>Betaproteobacteria</taxon>
        <taxon>Burkholderiales</taxon>
        <taxon>Burkholderiaceae</taxon>
        <taxon>Ephemeroptericola</taxon>
    </lineage>
</organism>
<keyword evidence="1" id="KW-0812">Transmembrane</keyword>
<feature type="transmembrane region" description="Helical" evidence="1">
    <location>
        <begin position="90"/>
        <end position="110"/>
    </location>
</feature>
<dbReference type="AlphaFoldDB" id="A0A345D9J8"/>
<keyword evidence="1" id="KW-1133">Transmembrane helix</keyword>
<evidence type="ECO:0000313" key="2">
    <source>
        <dbReference type="EMBL" id="AXF85036.1"/>
    </source>
</evidence>